<feature type="compositionally biased region" description="Basic and acidic residues" evidence="8">
    <location>
        <begin position="33"/>
        <end position="55"/>
    </location>
</feature>
<evidence type="ECO:0000313" key="10">
    <source>
        <dbReference type="EMBL" id="GAA1547182.1"/>
    </source>
</evidence>
<feature type="transmembrane region" description="Helical" evidence="9">
    <location>
        <begin position="319"/>
        <end position="352"/>
    </location>
</feature>
<dbReference type="RefSeq" id="WP_346030523.1">
    <property type="nucleotide sequence ID" value="NZ_BAAANV010000037.1"/>
</dbReference>
<keyword evidence="5 9" id="KW-0812">Transmembrane</keyword>
<feature type="transmembrane region" description="Helical" evidence="9">
    <location>
        <begin position="133"/>
        <end position="157"/>
    </location>
</feature>
<gene>
    <name evidence="10" type="ORF">GCM10009762_20670</name>
</gene>
<dbReference type="Pfam" id="PF01594">
    <property type="entry name" value="AI-2E_transport"/>
    <property type="match status" value="1"/>
</dbReference>
<keyword evidence="7 9" id="KW-0472">Membrane</keyword>
<evidence type="ECO:0000256" key="1">
    <source>
        <dbReference type="ARBA" id="ARBA00004651"/>
    </source>
</evidence>
<feature type="region of interest" description="Disordered" evidence="8">
    <location>
        <begin position="1"/>
        <end position="67"/>
    </location>
</feature>
<evidence type="ECO:0000256" key="6">
    <source>
        <dbReference type="ARBA" id="ARBA00022989"/>
    </source>
</evidence>
<reference evidence="10 11" key="1">
    <citation type="journal article" date="2019" name="Int. J. Syst. Evol. Microbiol.">
        <title>The Global Catalogue of Microorganisms (GCM) 10K type strain sequencing project: providing services to taxonomists for standard genome sequencing and annotation.</title>
        <authorList>
            <consortium name="The Broad Institute Genomics Platform"/>
            <consortium name="The Broad Institute Genome Sequencing Center for Infectious Disease"/>
            <person name="Wu L."/>
            <person name="Ma J."/>
        </authorList>
    </citation>
    <scope>NUCLEOTIDE SEQUENCE [LARGE SCALE GENOMIC DNA]</scope>
    <source>
        <strain evidence="10 11">JCM 14588</strain>
    </source>
</reference>
<dbReference type="Proteomes" id="UP001501288">
    <property type="component" value="Unassembled WGS sequence"/>
</dbReference>
<sequence length="502" mass="53681">MTPAKRQDDDMPATNPDDSRPLDADADVPPQQDDSRNSGDQNFDERNLDARRESQDENEPENGPMADRSQILASGFASMSRWALRISVVIVTLYLLGRALAPFWVIILPLILGLIIATVLWPPTAWLRRRGCAPALAAFLSILGALGILGGVISAIVPSVANQAPELATRSTQGVSQVQEWVQGPPFNVPQQQIDNAVGTINDKITKSGDVIASGVFSGVTTVGSVLVTLVLSLILSFFFIKDGDRFLPWVRLVTGERTGAHLTEVFTRAWHTLSGFIRTQAIVSLIDSIFIGIGLVILDVPLALPLCVITFFGGFIPIVGAFVAGALAVLVALVTQGPTTALIVLGIIVAVQQIEGHVLQPMLQSRSMSLHPVLVLLGIAAGSEGHGVVGGFLAVPVVATIAVLFRYVGEQIDLRAGTISADDLEYRTDRGRTAALRTERLRRLADRKARGEETSIGAESRAAIAADDGEKSTLSEVIPHGSAPADRARSVVGGLRRRFRR</sequence>
<evidence type="ECO:0000256" key="3">
    <source>
        <dbReference type="ARBA" id="ARBA00022448"/>
    </source>
</evidence>
<evidence type="ECO:0000256" key="4">
    <source>
        <dbReference type="ARBA" id="ARBA00022475"/>
    </source>
</evidence>
<accession>A0ABN2BVV2</accession>
<keyword evidence="4" id="KW-1003">Cell membrane</keyword>
<dbReference type="PANTHER" id="PTHR21716">
    <property type="entry name" value="TRANSMEMBRANE PROTEIN"/>
    <property type="match status" value="1"/>
</dbReference>
<dbReference type="PANTHER" id="PTHR21716:SF53">
    <property type="entry name" value="PERMEASE PERM-RELATED"/>
    <property type="match status" value="1"/>
</dbReference>
<feature type="transmembrane region" description="Helical" evidence="9">
    <location>
        <begin position="216"/>
        <end position="241"/>
    </location>
</feature>
<evidence type="ECO:0000256" key="9">
    <source>
        <dbReference type="SAM" id="Phobius"/>
    </source>
</evidence>
<evidence type="ECO:0000256" key="8">
    <source>
        <dbReference type="SAM" id="MobiDB-lite"/>
    </source>
</evidence>
<evidence type="ECO:0000256" key="2">
    <source>
        <dbReference type="ARBA" id="ARBA00009773"/>
    </source>
</evidence>
<evidence type="ECO:0000256" key="5">
    <source>
        <dbReference type="ARBA" id="ARBA00022692"/>
    </source>
</evidence>
<dbReference type="EMBL" id="BAAANV010000037">
    <property type="protein sequence ID" value="GAA1547182.1"/>
    <property type="molecule type" value="Genomic_DNA"/>
</dbReference>
<name>A0ABN2BVV2_9MICO</name>
<comment type="subcellular location">
    <subcellularLocation>
        <location evidence="1">Cell membrane</location>
        <topology evidence="1">Multi-pass membrane protein</topology>
    </subcellularLocation>
</comment>
<proteinExistence type="inferred from homology"/>
<protein>
    <submittedName>
        <fullName evidence="10">AI-2E family transporter</fullName>
    </submittedName>
</protein>
<evidence type="ECO:0000313" key="11">
    <source>
        <dbReference type="Proteomes" id="UP001501288"/>
    </source>
</evidence>
<organism evidence="10 11">
    <name type="scientific">Dermacoccus barathri</name>
    <dbReference type="NCBI Taxonomy" id="322601"/>
    <lineage>
        <taxon>Bacteria</taxon>
        <taxon>Bacillati</taxon>
        <taxon>Actinomycetota</taxon>
        <taxon>Actinomycetes</taxon>
        <taxon>Micrococcales</taxon>
        <taxon>Dermacoccaceae</taxon>
        <taxon>Dermacoccus</taxon>
    </lineage>
</organism>
<feature type="transmembrane region" description="Helical" evidence="9">
    <location>
        <begin position="103"/>
        <end position="121"/>
    </location>
</feature>
<evidence type="ECO:0000256" key="7">
    <source>
        <dbReference type="ARBA" id="ARBA00023136"/>
    </source>
</evidence>
<keyword evidence="11" id="KW-1185">Reference proteome</keyword>
<keyword evidence="6 9" id="KW-1133">Transmembrane helix</keyword>
<dbReference type="InterPro" id="IPR002549">
    <property type="entry name" value="AI-2E-like"/>
</dbReference>
<feature type="transmembrane region" description="Helical" evidence="9">
    <location>
        <begin position="82"/>
        <end position="97"/>
    </location>
</feature>
<comment type="caution">
    <text evidence="10">The sequence shown here is derived from an EMBL/GenBank/DDBJ whole genome shotgun (WGS) entry which is preliminary data.</text>
</comment>
<keyword evidence="3" id="KW-0813">Transport</keyword>
<feature type="transmembrane region" description="Helical" evidence="9">
    <location>
        <begin position="389"/>
        <end position="409"/>
    </location>
</feature>
<comment type="similarity">
    <text evidence="2">Belongs to the autoinducer-2 exporter (AI-2E) (TC 2.A.86) family.</text>
</comment>